<geneLocation type="plasmid" evidence="2">
    <name>lp32-a</name>
</geneLocation>
<keyword evidence="1" id="KW-0614">Plasmid</keyword>
<proteinExistence type="predicted"/>
<reference evidence="1 2" key="1">
    <citation type="journal article" date="2018" name="Infect. Genet. Evol.">
        <title>Genome-wide analysis of Borrelia turcica and 'Candidatus Borrelia tachyglossi' shows relapsing fever-like genomes with unique genomic links to Lyme disease Borrelia.</title>
        <authorList>
            <person name="Gofton A.W."/>
            <person name="Margos G."/>
            <person name="Fingerle V."/>
            <person name="Hepner S."/>
            <person name="Loh S.M."/>
            <person name="Ryan U."/>
            <person name="Irwin P."/>
            <person name="Oskam C.L."/>
        </authorList>
    </citation>
    <scope>NUCLEOTIDE SEQUENCE [LARGE SCALE GENOMIC DNA]</scope>
    <source>
        <strain evidence="1 2">IST7</strain>
        <plasmid evidence="1">lp32-A</plasmid>
    </source>
</reference>
<dbReference type="KEGG" id="btur:DB313_05275"/>
<evidence type="ECO:0000313" key="1">
    <source>
        <dbReference type="EMBL" id="AYE36912.1"/>
    </source>
</evidence>
<dbReference type="EMBL" id="CP028886">
    <property type="protein sequence ID" value="AYE36912.1"/>
    <property type="molecule type" value="Genomic_DNA"/>
</dbReference>
<sequence length="143" mass="17551">MSEVRLTEKDKIELEDTLKTLRELRKSKIILPEEYKIELKNKVKDDIIKICEYLEEDDRKFEEYKEKHGAGRDEDELYEAWHSKPYPRKIDNLIEKNISEIREYWEEKYPEVDCSTRGDLNSEWFCWYNFLYKKLGMAWLRGE</sequence>
<evidence type="ECO:0000313" key="2">
    <source>
        <dbReference type="Proteomes" id="UP000275571"/>
    </source>
</evidence>
<protein>
    <submittedName>
        <fullName evidence="1">Uncharacterized protein</fullName>
    </submittedName>
</protein>
<keyword evidence="2" id="KW-1185">Reference proteome</keyword>
<organism evidence="1 2">
    <name type="scientific">Borrelia turcica IST7</name>
    <dbReference type="NCBI Taxonomy" id="1104446"/>
    <lineage>
        <taxon>Bacteria</taxon>
        <taxon>Pseudomonadati</taxon>
        <taxon>Spirochaetota</taxon>
        <taxon>Spirochaetia</taxon>
        <taxon>Spirochaetales</taxon>
        <taxon>Borreliaceae</taxon>
        <taxon>Borrelia</taxon>
    </lineage>
</organism>
<accession>A0A386PNS2</accession>
<dbReference type="Proteomes" id="UP000275571">
    <property type="component" value="Plasmid lp32-A"/>
</dbReference>
<name>A0A386PNS2_9SPIR</name>
<gene>
    <name evidence="1" type="ORF">DB313_05275</name>
</gene>
<dbReference type="AlphaFoldDB" id="A0A386PNS2"/>